<dbReference type="Proteomes" id="UP001161757">
    <property type="component" value="Unassembled WGS sequence"/>
</dbReference>
<name>A0AAN6EME2_EXODE</name>
<sequence length="255" mass="28560">MRIARYYRITVHIGDGGDVTGDIERPCTRTECTGNIANYPTYNRVVVQTALSTDLSHFLTVDGWDDIDGAEKYRWYVLVGTTLVHELAHAVWDHRMLPVVEDEFAQHGCITRELPEPRFVSKDSFAEIGFAIEHQLFEGLIAFGHSGIPTTAEAILPPDRVTLTIIDHRGRATAVHQLTADTILAFFKPETWVQSENGELPNFKLDLLPNIRRPGPPAPTILSDPVPILRALKPGKLKPVITEMNELFITKRQGC</sequence>
<protein>
    <submittedName>
        <fullName evidence="1">Uncharacterized protein</fullName>
    </submittedName>
</protein>
<evidence type="ECO:0000313" key="2">
    <source>
        <dbReference type="Proteomes" id="UP001161757"/>
    </source>
</evidence>
<proteinExistence type="predicted"/>
<accession>A0AAN6EME2</accession>
<reference evidence="1" key="1">
    <citation type="submission" date="2023-01" db="EMBL/GenBank/DDBJ databases">
        <title>Exophiala dermititidis isolated from Cystic Fibrosis Patient.</title>
        <authorList>
            <person name="Kurbessoian T."/>
            <person name="Crocker A."/>
            <person name="Murante D."/>
            <person name="Hogan D.A."/>
            <person name="Stajich J.E."/>
        </authorList>
    </citation>
    <scope>NUCLEOTIDE SEQUENCE</scope>
    <source>
        <strain evidence="1">Ex8</strain>
    </source>
</reference>
<organism evidence="1 2">
    <name type="scientific">Exophiala dermatitidis</name>
    <name type="common">Black yeast-like fungus</name>
    <name type="synonym">Wangiella dermatitidis</name>
    <dbReference type="NCBI Taxonomy" id="5970"/>
    <lineage>
        <taxon>Eukaryota</taxon>
        <taxon>Fungi</taxon>
        <taxon>Dikarya</taxon>
        <taxon>Ascomycota</taxon>
        <taxon>Pezizomycotina</taxon>
        <taxon>Eurotiomycetes</taxon>
        <taxon>Chaetothyriomycetidae</taxon>
        <taxon>Chaetothyriales</taxon>
        <taxon>Herpotrichiellaceae</taxon>
        <taxon>Exophiala</taxon>
    </lineage>
</organism>
<evidence type="ECO:0000313" key="1">
    <source>
        <dbReference type="EMBL" id="KAJ8986861.1"/>
    </source>
</evidence>
<dbReference type="AlphaFoldDB" id="A0AAN6EME2"/>
<dbReference type="EMBL" id="JAJGCB010000030">
    <property type="protein sequence ID" value="KAJ8986861.1"/>
    <property type="molecule type" value="Genomic_DNA"/>
</dbReference>
<gene>
    <name evidence="1" type="ORF">HRR80_008989</name>
</gene>
<comment type="caution">
    <text evidence="1">The sequence shown here is derived from an EMBL/GenBank/DDBJ whole genome shotgun (WGS) entry which is preliminary data.</text>
</comment>